<gene>
    <name evidence="2" type="ORF">QLH32_01265</name>
</gene>
<protein>
    <submittedName>
        <fullName evidence="2">DUF2281 domain-containing protein</fullName>
    </submittedName>
</protein>
<organism evidence="2 3">
    <name type="scientific">Acinetobacter corruptisaponis</name>
    <dbReference type="NCBI Taxonomy" id="3045147"/>
    <lineage>
        <taxon>Bacteria</taxon>
        <taxon>Pseudomonadati</taxon>
        <taxon>Pseudomonadota</taxon>
        <taxon>Gammaproteobacteria</taxon>
        <taxon>Moraxellales</taxon>
        <taxon>Moraxellaceae</taxon>
        <taxon>Acinetobacter</taxon>
    </lineage>
</organism>
<dbReference type="Pfam" id="PF10047">
    <property type="entry name" value="DUF2281"/>
    <property type="match status" value="1"/>
</dbReference>
<sequence>MNTSVVFEKYFSQLPEYAQNELIDFAEFLLEKHQQQLSETVQLPRKAGLHVGMVKIAEDFDEPLDEDFWLGQ</sequence>
<dbReference type="RefSeq" id="WP_283267696.1">
    <property type="nucleotide sequence ID" value="NZ_CP125669.1"/>
</dbReference>
<keyword evidence="3" id="KW-1185">Reference proteome</keyword>
<reference evidence="2 3" key="1">
    <citation type="submission" date="2023-05" db="EMBL/GenBank/DDBJ databases">
        <title>The complete genome of Acinetobacter sp. nov KCTC 92772.</title>
        <authorList>
            <person name="Zhou G."/>
        </authorList>
    </citation>
    <scope>NUCLEOTIDE SEQUENCE [LARGE SCALE GENOMIC DNA]</scope>
    <source>
        <strain evidence="2 3">KCTC 92772</strain>
    </source>
</reference>
<accession>A0ABY8S341</accession>
<evidence type="ECO:0000259" key="1">
    <source>
        <dbReference type="Pfam" id="PF10047"/>
    </source>
</evidence>
<proteinExistence type="predicted"/>
<dbReference type="Proteomes" id="UP001229836">
    <property type="component" value="Chromosome"/>
</dbReference>
<feature type="domain" description="DUF2281" evidence="1">
    <location>
        <begin position="11"/>
        <end position="65"/>
    </location>
</feature>
<evidence type="ECO:0000313" key="2">
    <source>
        <dbReference type="EMBL" id="WHP06137.1"/>
    </source>
</evidence>
<evidence type="ECO:0000313" key="3">
    <source>
        <dbReference type="Proteomes" id="UP001229836"/>
    </source>
</evidence>
<name>A0ABY8S341_9GAMM</name>
<dbReference type="EMBL" id="CP125669">
    <property type="protein sequence ID" value="WHP06137.1"/>
    <property type="molecule type" value="Genomic_DNA"/>
</dbReference>
<dbReference type="InterPro" id="IPR018739">
    <property type="entry name" value="DUF2281"/>
</dbReference>